<keyword evidence="3 10" id="KW-0489">Methyltransferase</keyword>
<dbReference type="InterPro" id="IPR056743">
    <property type="entry name" value="TRM5-TYW2-like_MTfase"/>
</dbReference>
<dbReference type="InterPro" id="IPR030382">
    <property type="entry name" value="MeTrfase_TRM5/TYW2"/>
</dbReference>
<protein>
    <recommendedName>
        <fullName evidence="10">tRNA (guanine(37)-N1)-methyltransferase</fullName>
        <ecNumber evidence="10">2.1.1.228</ecNumber>
    </recommendedName>
    <alternativeName>
        <fullName evidence="10">M1G-methyltransferase</fullName>
    </alternativeName>
    <alternativeName>
        <fullName evidence="10">tRNA [GM37] methyltransferase</fullName>
    </alternativeName>
    <alternativeName>
        <fullName evidence="10">tRNA methyltransferase 5</fullName>
    </alternativeName>
</protein>
<dbReference type="GO" id="GO:0070901">
    <property type="term" value="P:mitochondrial tRNA methylation"/>
    <property type="evidence" value="ECO:0007669"/>
    <property type="project" value="TreeGrafter"/>
</dbReference>
<feature type="region of interest" description="Disordered" evidence="11">
    <location>
        <begin position="421"/>
        <end position="495"/>
    </location>
</feature>
<dbReference type="InterPro" id="IPR029063">
    <property type="entry name" value="SAM-dependent_MTases_sf"/>
</dbReference>
<dbReference type="EMBL" id="JAPDMZ010000402">
    <property type="protein sequence ID" value="KAK0543103.1"/>
    <property type="molecule type" value="Genomic_DNA"/>
</dbReference>
<evidence type="ECO:0000256" key="8">
    <source>
        <dbReference type="ARBA" id="ARBA00023242"/>
    </source>
</evidence>
<dbReference type="SUPFAM" id="SSF53335">
    <property type="entry name" value="S-adenosyl-L-methionine-dependent methyltransferases"/>
    <property type="match status" value="2"/>
</dbReference>
<dbReference type="EC" id="2.1.1.228" evidence="10"/>
<keyword evidence="7 10" id="KW-0496">Mitochondrion</keyword>
<accession>A0AAN6GIJ3</accession>
<gene>
    <name evidence="10 13" type="primary">TRM5</name>
    <name evidence="13" type="ORF">OC846_006534</name>
</gene>
<evidence type="ECO:0000256" key="1">
    <source>
        <dbReference type="ARBA" id="ARBA00009775"/>
    </source>
</evidence>
<evidence type="ECO:0000256" key="11">
    <source>
        <dbReference type="SAM" id="MobiDB-lite"/>
    </source>
</evidence>
<dbReference type="Pfam" id="PF02475">
    <property type="entry name" value="TRM5-TYW2_MTfase"/>
    <property type="match status" value="1"/>
</dbReference>
<comment type="caution">
    <text evidence="13">The sequence shown here is derived from an EMBL/GenBank/DDBJ whole genome shotgun (WGS) entry which is preliminary data.</text>
</comment>
<evidence type="ECO:0000313" key="14">
    <source>
        <dbReference type="Proteomes" id="UP001176517"/>
    </source>
</evidence>
<name>A0AAN6GIJ3_9BASI</name>
<reference evidence="13" key="1">
    <citation type="journal article" date="2023" name="PhytoFront">
        <title>Draft Genome Resources of Seven Strains of Tilletia horrida, Causal Agent of Kernel Smut of Rice.</title>
        <authorList>
            <person name="Khanal S."/>
            <person name="Antony Babu S."/>
            <person name="Zhou X.G."/>
        </authorList>
    </citation>
    <scope>NUCLEOTIDE SEQUENCE</scope>
    <source>
        <strain evidence="13">TX6</strain>
    </source>
</reference>
<keyword evidence="5 10" id="KW-0949">S-adenosyl-L-methionine</keyword>
<feature type="binding site" evidence="10">
    <location>
        <position position="256"/>
    </location>
    <ligand>
        <name>S-adenosyl-L-methionine</name>
        <dbReference type="ChEBI" id="CHEBI:59789"/>
    </ligand>
</feature>
<feature type="compositionally biased region" description="Low complexity" evidence="11">
    <location>
        <begin position="611"/>
        <end position="621"/>
    </location>
</feature>
<evidence type="ECO:0000256" key="6">
    <source>
        <dbReference type="ARBA" id="ARBA00022694"/>
    </source>
</evidence>
<feature type="compositionally biased region" description="Polar residues" evidence="11">
    <location>
        <begin position="595"/>
        <end position="604"/>
    </location>
</feature>
<dbReference type="Proteomes" id="UP001176517">
    <property type="component" value="Unassembled WGS sequence"/>
</dbReference>
<dbReference type="Pfam" id="PF25133">
    <property type="entry name" value="TYW2_N_2"/>
    <property type="match status" value="1"/>
</dbReference>
<evidence type="ECO:0000256" key="4">
    <source>
        <dbReference type="ARBA" id="ARBA00022679"/>
    </source>
</evidence>
<keyword evidence="14" id="KW-1185">Reference proteome</keyword>
<dbReference type="FunFam" id="3.30.300.110:FF:000001">
    <property type="entry name" value="tRNA (guanine(37)-N1)-methyltransferase"/>
    <property type="match status" value="1"/>
</dbReference>
<dbReference type="AlphaFoldDB" id="A0AAN6GIJ3"/>
<evidence type="ECO:0000256" key="2">
    <source>
        <dbReference type="ARBA" id="ARBA00022490"/>
    </source>
</evidence>
<keyword evidence="8 10" id="KW-0539">Nucleus</keyword>
<dbReference type="PANTHER" id="PTHR23245:SF36">
    <property type="entry name" value="TRNA (GUANINE(37)-N1)-METHYLTRANSFERASE"/>
    <property type="match status" value="1"/>
</dbReference>
<feature type="domain" description="SAM-dependent methyltransferase TRM5/TYW2-type" evidence="12">
    <location>
        <begin position="166"/>
        <end position="662"/>
    </location>
</feature>
<feature type="region of interest" description="Disordered" evidence="11">
    <location>
        <begin position="1"/>
        <end position="43"/>
    </location>
</feature>
<evidence type="ECO:0000256" key="5">
    <source>
        <dbReference type="ARBA" id="ARBA00022691"/>
    </source>
</evidence>
<dbReference type="GO" id="GO:0052906">
    <property type="term" value="F:tRNA (guanine(37)-N1)-methyltransferase activity"/>
    <property type="evidence" value="ECO:0007669"/>
    <property type="project" value="UniProtKB-UniRule"/>
</dbReference>
<dbReference type="PROSITE" id="PS51684">
    <property type="entry name" value="SAM_MT_TRM5_TYW2"/>
    <property type="match status" value="1"/>
</dbReference>
<feature type="compositionally biased region" description="Low complexity" evidence="11">
    <location>
        <begin position="467"/>
        <end position="480"/>
    </location>
</feature>
<feature type="region of interest" description="Disordered" evidence="11">
    <location>
        <begin position="376"/>
        <end position="404"/>
    </location>
</feature>
<dbReference type="InterPro" id="IPR056744">
    <property type="entry name" value="TRM5/TYW2-like_N"/>
</dbReference>
<comment type="catalytic activity">
    <reaction evidence="9 10">
        <text>guanosine(37) in tRNA + S-adenosyl-L-methionine = N(1)-methylguanosine(37) in tRNA + S-adenosyl-L-homocysteine + H(+)</text>
        <dbReference type="Rhea" id="RHEA:36899"/>
        <dbReference type="Rhea" id="RHEA-COMP:10145"/>
        <dbReference type="Rhea" id="RHEA-COMP:10147"/>
        <dbReference type="ChEBI" id="CHEBI:15378"/>
        <dbReference type="ChEBI" id="CHEBI:57856"/>
        <dbReference type="ChEBI" id="CHEBI:59789"/>
        <dbReference type="ChEBI" id="CHEBI:73542"/>
        <dbReference type="ChEBI" id="CHEBI:74269"/>
        <dbReference type="EC" id="2.1.1.228"/>
    </reaction>
</comment>
<evidence type="ECO:0000256" key="9">
    <source>
        <dbReference type="ARBA" id="ARBA00047783"/>
    </source>
</evidence>
<keyword evidence="6 10" id="KW-0819">tRNA processing</keyword>
<evidence type="ECO:0000256" key="7">
    <source>
        <dbReference type="ARBA" id="ARBA00023128"/>
    </source>
</evidence>
<feature type="binding site" evidence="10">
    <location>
        <position position="504"/>
    </location>
    <ligand>
        <name>S-adenosyl-L-methionine</name>
        <dbReference type="ChEBI" id="CHEBI:59789"/>
    </ligand>
</feature>
<keyword evidence="2 10" id="KW-0963">Cytoplasm</keyword>
<dbReference type="GO" id="GO:0005634">
    <property type="term" value="C:nucleus"/>
    <property type="evidence" value="ECO:0007669"/>
    <property type="project" value="UniProtKB-SubCell"/>
</dbReference>
<dbReference type="GO" id="GO:0002939">
    <property type="term" value="P:tRNA N1-guanine methylation"/>
    <property type="evidence" value="ECO:0007669"/>
    <property type="project" value="TreeGrafter"/>
</dbReference>
<dbReference type="HAMAP" id="MF_03152">
    <property type="entry name" value="TRM5"/>
    <property type="match status" value="1"/>
</dbReference>
<comment type="similarity">
    <text evidence="1">Belongs to the class I-like SAM-binding methyltransferase superfamily. TRM5/TYW2 family.</text>
</comment>
<dbReference type="GO" id="GO:0005759">
    <property type="term" value="C:mitochondrial matrix"/>
    <property type="evidence" value="ECO:0007669"/>
    <property type="project" value="UniProtKB-SubCell"/>
</dbReference>
<feature type="region of interest" description="Disordered" evidence="11">
    <location>
        <begin position="588"/>
        <end position="634"/>
    </location>
</feature>
<comment type="subunit">
    <text evidence="10">Monomer.</text>
</comment>
<sequence>MTHVKPKGGGRAQTTIHPPTGIPRLPSFPQYERPTKSTQVTNDPARSIRMAEYKHYFKQIISCLALSIPAVESNKIMSSPETRDYILAARSVSPVISHPSDLQKRLVLLRPQREEELSSEARAFISEIGGELVSHNLQIEYDYYGADQILASLLPAELDSGTPTSFTIIGHIAHLNLRDEFLPYRFLIGDVILEKNTRAIRTVVNKLDSIDAQFRFFEMELLAGAPEFETIASEQNCSFAFDFRQVYFNSRLHAEHARISQLEFGPSDVVVDVMAGVGPFAIPAAKKERGSPQNRVAAAHAVSGGPGALTGTREKLRHTDEQAASGSDRSLQGPCWVLANDLNPASIASLAYNVVANKVSERVFVPTRAVVRAQDAKGKGKFVDTESAGDVDEDGLNPQDPLGLDGREFIRRATRWVWDGIPFPKGPSTKAQGHATGAQTTSGSSSKPSGSVVGMALLQGPKPDTRPPQQGKAAAAPPSKLSKKKVPPPAMKPPARIPQHYVMNLPASAIEFLDAYRGLFSRLFDNEERQAAEGLLSSQARKRPGLQYPMVHVHCFTKALESPYEDIVARANTSLGFSAEQGIPVPQYHERPPSLAQTQGTTKSAEAKKGSVPPISSIPPVTGDSVPPSEEDVRKGREVKIHFVRRVAPNKDMYCLSFRLWPECVWE</sequence>
<evidence type="ECO:0000313" key="13">
    <source>
        <dbReference type="EMBL" id="KAK0543103.1"/>
    </source>
</evidence>
<proteinExistence type="inferred from homology"/>
<keyword evidence="4 10" id="KW-0808">Transferase</keyword>
<comment type="subcellular location">
    <subcellularLocation>
        <location evidence="10">Mitochondrion matrix</location>
    </subcellularLocation>
    <subcellularLocation>
        <location evidence="10">Nucleus</location>
    </subcellularLocation>
    <subcellularLocation>
        <location evidence="10">Cytoplasm</location>
    </subcellularLocation>
    <text evidence="10">Predominantly in the mitochondria and in the nucleus.</text>
</comment>
<evidence type="ECO:0000259" key="12">
    <source>
        <dbReference type="PROSITE" id="PS51684"/>
    </source>
</evidence>
<feature type="compositionally biased region" description="Low complexity" evidence="11">
    <location>
        <begin position="429"/>
        <end position="454"/>
    </location>
</feature>
<feature type="binding site" evidence="10">
    <location>
        <begin position="341"/>
        <end position="342"/>
    </location>
    <ligand>
        <name>S-adenosyl-L-methionine</name>
        <dbReference type="ChEBI" id="CHEBI:59789"/>
    </ligand>
</feature>
<comment type="similarity">
    <text evidence="10">Belongs to the TRM5 / TYW2 family.</text>
</comment>
<feature type="binding site" evidence="10">
    <location>
        <begin position="405"/>
        <end position="406"/>
    </location>
    <ligand>
        <name>S-adenosyl-L-methionine</name>
        <dbReference type="ChEBI" id="CHEBI:59789"/>
    </ligand>
</feature>
<dbReference type="Gene3D" id="3.40.50.150">
    <property type="entry name" value="Vaccinia Virus protein VP39"/>
    <property type="match status" value="1"/>
</dbReference>
<organism evidence="13 14">
    <name type="scientific">Tilletia horrida</name>
    <dbReference type="NCBI Taxonomy" id="155126"/>
    <lineage>
        <taxon>Eukaryota</taxon>
        <taxon>Fungi</taxon>
        <taxon>Dikarya</taxon>
        <taxon>Basidiomycota</taxon>
        <taxon>Ustilaginomycotina</taxon>
        <taxon>Exobasidiomycetes</taxon>
        <taxon>Tilletiales</taxon>
        <taxon>Tilletiaceae</taxon>
        <taxon>Tilletia</taxon>
    </lineage>
</organism>
<comment type="function">
    <text evidence="10">Specifically methylates the N1 position of guanosine-37 in various cytoplasmic and mitochondrial tRNAs. Methylation is not dependent on the nature of the nucleoside 5' of the target nucleoside. This is the first step in the biosynthesis of wybutosine (yW), a modified base adjacent to the anticodon of tRNAs and required for accurate decoding.</text>
</comment>
<evidence type="ECO:0000256" key="10">
    <source>
        <dbReference type="HAMAP-Rule" id="MF_03152"/>
    </source>
</evidence>
<dbReference type="Gene3D" id="3.30.300.110">
    <property type="entry name" value="Met-10+ protein-like domains"/>
    <property type="match status" value="1"/>
</dbReference>
<dbReference type="InterPro" id="IPR025792">
    <property type="entry name" value="tRNA_Gua_MeTrfase_euk"/>
</dbReference>
<evidence type="ECO:0000256" key="3">
    <source>
        <dbReference type="ARBA" id="ARBA00022603"/>
    </source>
</evidence>
<dbReference type="PANTHER" id="PTHR23245">
    <property type="entry name" value="TRNA METHYLTRANSFERASE"/>
    <property type="match status" value="1"/>
</dbReference>